<evidence type="ECO:0000313" key="2">
    <source>
        <dbReference type="Proteomes" id="UP000002696"/>
    </source>
</evidence>
<organism evidence="1 2">
    <name type="scientific">Brevundimonas subvibrioides (strain ATCC 15264 / DSM 4735 / LMG 14903 / NBRC 16000 / CB 81)</name>
    <name type="common">Caulobacter subvibrioides</name>
    <dbReference type="NCBI Taxonomy" id="633149"/>
    <lineage>
        <taxon>Bacteria</taxon>
        <taxon>Pseudomonadati</taxon>
        <taxon>Pseudomonadota</taxon>
        <taxon>Alphaproteobacteria</taxon>
        <taxon>Caulobacterales</taxon>
        <taxon>Caulobacteraceae</taxon>
        <taxon>Brevundimonas</taxon>
    </lineage>
</organism>
<dbReference type="RefSeq" id="WP_013268655.1">
    <property type="nucleotide sequence ID" value="NC_014375.1"/>
</dbReference>
<proteinExistence type="predicted"/>
<dbReference type="AlphaFoldDB" id="D9QF67"/>
<reference evidence="2" key="1">
    <citation type="journal article" date="2011" name="J. Bacteriol.">
        <title>Genome sequences of eight morphologically diverse alphaproteobacteria.</title>
        <authorList>
            <consortium name="US DOE Joint Genome Institute"/>
            <person name="Brown P.J."/>
            <person name="Kysela D.T."/>
            <person name="Buechlein A."/>
            <person name="Hemmerich C."/>
            <person name="Brun Y.V."/>
        </authorList>
    </citation>
    <scope>NUCLEOTIDE SEQUENCE [LARGE SCALE GENOMIC DNA]</scope>
    <source>
        <strain evidence="2">ATCC 15264 / DSM 4735 / LMG 14903 / NBRC 16000 / CB 81</strain>
    </source>
</reference>
<dbReference type="HOGENOM" id="CLU_2056898_0_0_5"/>
<name>D9QF67_BRESC</name>
<protein>
    <submittedName>
        <fullName evidence="1">Uncharacterized protein</fullName>
    </submittedName>
</protein>
<sequence length="119" mass="12244">MTINDAEAASLAASNHFMAAGFGYAVSVDLSRRFSDEGGTAVLVTGGVPLLTMPSGTGVRDWLEALKADPTAEHLFSPPATPTPVVAKAKAPVDKSLSADERLSLANGHAPFRRPAGKA</sequence>
<dbReference type="KEGG" id="bsb:Bresu_1240"/>
<dbReference type="EMBL" id="CP002102">
    <property type="protein sequence ID" value="ADL00552.1"/>
    <property type="molecule type" value="Genomic_DNA"/>
</dbReference>
<dbReference type="InParanoid" id="D9QF67"/>
<accession>D9QF67</accession>
<dbReference type="Proteomes" id="UP000002696">
    <property type="component" value="Chromosome"/>
</dbReference>
<evidence type="ECO:0000313" key="1">
    <source>
        <dbReference type="EMBL" id="ADL00552.1"/>
    </source>
</evidence>
<dbReference type="STRING" id="633149.Bresu_1240"/>
<gene>
    <name evidence="1" type="ordered locus">Bresu_1240</name>
</gene>
<keyword evidence="2" id="KW-1185">Reference proteome</keyword>